<accession>A0A6J5PBG2</accession>
<gene>
    <name evidence="2" type="ORF">UFOVP837_25</name>
</gene>
<name>A0A6J5PBG2_9CAUD</name>
<organism evidence="2">
    <name type="scientific">uncultured Caudovirales phage</name>
    <dbReference type="NCBI Taxonomy" id="2100421"/>
    <lineage>
        <taxon>Viruses</taxon>
        <taxon>Duplodnaviria</taxon>
        <taxon>Heunggongvirae</taxon>
        <taxon>Uroviricota</taxon>
        <taxon>Caudoviricetes</taxon>
        <taxon>Peduoviridae</taxon>
        <taxon>Maltschvirus</taxon>
        <taxon>Maltschvirus maltsch</taxon>
    </lineage>
</organism>
<dbReference type="EMBL" id="LR796782">
    <property type="protein sequence ID" value="CAB4166435.1"/>
    <property type="molecule type" value="Genomic_DNA"/>
</dbReference>
<evidence type="ECO:0000256" key="1">
    <source>
        <dbReference type="SAM" id="MobiDB-lite"/>
    </source>
</evidence>
<feature type="region of interest" description="Disordered" evidence="1">
    <location>
        <begin position="1"/>
        <end position="27"/>
    </location>
</feature>
<protein>
    <submittedName>
        <fullName evidence="2">Uncharacterized protein</fullName>
    </submittedName>
</protein>
<sequence>MPLKKGYSQKTVSENIRKEMKSGKPQKQAIAIALSTARKAKAKAKK</sequence>
<proteinExistence type="predicted"/>
<reference evidence="2" key="1">
    <citation type="submission" date="2020-04" db="EMBL/GenBank/DDBJ databases">
        <authorList>
            <person name="Chiriac C."/>
            <person name="Salcher M."/>
            <person name="Ghai R."/>
            <person name="Kavagutti S V."/>
        </authorList>
    </citation>
    <scope>NUCLEOTIDE SEQUENCE</scope>
</reference>
<evidence type="ECO:0000313" key="2">
    <source>
        <dbReference type="EMBL" id="CAB4166435.1"/>
    </source>
</evidence>